<evidence type="ECO:0000313" key="4">
    <source>
        <dbReference type="EMBL" id="KPJ51151.1"/>
    </source>
</evidence>
<dbReference type="InterPro" id="IPR011006">
    <property type="entry name" value="CheY-like_superfamily"/>
</dbReference>
<sequence>MKKIVVADDDLNVRLLFNDVLSEEGYEVVGVASGPEAIREVESSSPDLLILDIKMPEMHGLQVLEKVREKNENLPVIICTAYKHMDDDPAVRESGVTAYLVKPVDINVLKDTVKQILGA</sequence>
<reference evidence="4 5" key="1">
    <citation type="journal article" date="2015" name="Microbiome">
        <title>Genomic resolution of linkages in carbon, nitrogen, and sulfur cycling among widespread estuary sediment bacteria.</title>
        <authorList>
            <person name="Baker B.J."/>
            <person name="Lazar C.S."/>
            <person name="Teske A.P."/>
            <person name="Dick G.J."/>
        </authorList>
    </citation>
    <scope>NUCLEOTIDE SEQUENCE [LARGE SCALE GENOMIC DNA]</scope>
    <source>
        <strain evidence="4">DG_26</strain>
    </source>
</reference>
<feature type="domain" description="Response regulatory" evidence="3">
    <location>
        <begin position="3"/>
        <end position="117"/>
    </location>
</feature>
<organism evidence="4 5">
    <name type="scientific">candidate division TA06 bacterium DG_26</name>
    <dbReference type="NCBI Taxonomy" id="1703771"/>
    <lineage>
        <taxon>Bacteria</taxon>
        <taxon>Bacteria division TA06</taxon>
    </lineage>
</organism>
<dbReference type="PANTHER" id="PTHR44591">
    <property type="entry name" value="STRESS RESPONSE REGULATOR PROTEIN 1"/>
    <property type="match status" value="1"/>
</dbReference>
<name>A0A0S7WM97_UNCT6</name>
<evidence type="ECO:0000313" key="5">
    <source>
        <dbReference type="Proteomes" id="UP000051124"/>
    </source>
</evidence>
<dbReference type="InterPro" id="IPR050595">
    <property type="entry name" value="Bact_response_regulator"/>
</dbReference>
<dbReference type="EMBL" id="LIZT01000005">
    <property type="protein sequence ID" value="KPJ51151.1"/>
    <property type="molecule type" value="Genomic_DNA"/>
</dbReference>
<evidence type="ECO:0000256" key="1">
    <source>
        <dbReference type="ARBA" id="ARBA00022553"/>
    </source>
</evidence>
<dbReference type="PANTHER" id="PTHR44591:SF3">
    <property type="entry name" value="RESPONSE REGULATORY DOMAIN-CONTAINING PROTEIN"/>
    <property type="match status" value="1"/>
</dbReference>
<dbReference type="Proteomes" id="UP000051124">
    <property type="component" value="Unassembled WGS sequence"/>
</dbReference>
<dbReference type="Gene3D" id="3.40.50.2300">
    <property type="match status" value="1"/>
</dbReference>
<dbReference type="AlphaFoldDB" id="A0A0S7WM97"/>
<evidence type="ECO:0000256" key="2">
    <source>
        <dbReference type="PROSITE-ProRule" id="PRU00169"/>
    </source>
</evidence>
<protein>
    <recommendedName>
        <fullName evidence="3">Response regulatory domain-containing protein</fullName>
    </recommendedName>
</protein>
<dbReference type="PROSITE" id="PS50110">
    <property type="entry name" value="RESPONSE_REGULATORY"/>
    <property type="match status" value="1"/>
</dbReference>
<accession>A0A0S7WM97</accession>
<dbReference type="Pfam" id="PF00072">
    <property type="entry name" value="Response_reg"/>
    <property type="match status" value="1"/>
</dbReference>
<dbReference type="SMART" id="SM00448">
    <property type="entry name" value="REC"/>
    <property type="match status" value="1"/>
</dbReference>
<gene>
    <name evidence="4" type="ORF">AMJ40_00665</name>
</gene>
<comment type="caution">
    <text evidence="4">The sequence shown here is derived from an EMBL/GenBank/DDBJ whole genome shotgun (WGS) entry which is preliminary data.</text>
</comment>
<evidence type="ECO:0000259" key="3">
    <source>
        <dbReference type="PROSITE" id="PS50110"/>
    </source>
</evidence>
<dbReference type="SUPFAM" id="SSF52172">
    <property type="entry name" value="CheY-like"/>
    <property type="match status" value="1"/>
</dbReference>
<proteinExistence type="predicted"/>
<feature type="modified residue" description="4-aspartylphosphate" evidence="2">
    <location>
        <position position="52"/>
    </location>
</feature>
<dbReference type="InterPro" id="IPR001789">
    <property type="entry name" value="Sig_transdc_resp-reg_receiver"/>
</dbReference>
<keyword evidence="1 2" id="KW-0597">Phosphoprotein</keyword>
<dbReference type="GO" id="GO:0000160">
    <property type="term" value="P:phosphorelay signal transduction system"/>
    <property type="evidence" value="ECO:0007669"/>
    <property type="project" value="InterPro"/>
</dbReference>